<keyword evidence="6" id="KW-0479">Metal-binding</keyword>
<comment type="subcellular location">
    <subcellularLocation>
        <location evidence="1">Membrane</location>
        <topology evidence="1">Multi-pass membrane protein</topology>
    </subcellularLocation>
</comment>
<dbReference type="AlphaFoldDB" id="A0A922I5Q1"/>
<evidence type="ECO:0000313" key="8">
    <source>
        <dbReference type="EMBL" id="KAH7638973.1"/>
    </source>
</evidence>
<dbReference type="Pfam" id="PF03006">
    <property type="entry name" value="HlyIII"/>
    <property type="match status" value="1"/>
</dbReference>
<dbReference type="EMBL" id="SDOV01000007">
    <property type="protein sequence ID" value="KAH7638973.1"/>
    <property type="molecule type" value="Genomic_DNA"/>
</dbReference>
<dbReference type="Proteomes" id="UP000828236">
    <property type="component" value="Unassembled WGS sequence"/>
</dbReference>
<dbReference type="PANTHER" id="PTHR20855">
    <property type="entry name" value="ADIPOR/PROGESTIN RECEPTOR-RELATED"/>
    <property type="match status" value="1"/>
</dbReference>
<feature type="binding site" evidence="6">
    <location>
        <position position="242"/>
    </location>
    <ligand>
        <name>Zn(2+)</name>
        <dbReference type="ChEBI" id="CHEBI:29105"/>
    </ligand>
</feature>
<dbReference type="GO" id="GO:0038023">
    <property type="term" value="F:signaling receptor activity"/>
    <property type="evidence" value="ECO:0007669"/>
    <property type="project" value="TreeGrafter"/>
</dbReference>
<keyword evidence="5 7" id="KW-0472">Membrane</keyword>
<sequence length="272" mass="31739">MLNQLNTATESPVWIVDNPYITKWFRPINLNHFDCILSIFTIHNQTMNIWTHLIGLCISHYCVLFAFPLHLIDSIDILFMSITYTGITMSYYCSILYHIFNIGSSYEQSCFLSRLDYFGIIFHLIGCMLTLVYFVYYHQSFIQFGYVTMFICVGSICLWMNYHSMFTSIANTNMNSSKRTMIFILVATLSLPPQFTIVDNYPWKIVHNVLMTDISYLLAGLIYSLKYPERLFTGHCDLFNSHTIFHIIIVIAGIGSMRSLSMISYYEINRFN</sequence>
<keyword evidence="4 7" id="KW-1133">Transmembrane helix</keyword>
<name>A0A922I5Q1_DERFA</name>
<dbReference type="Proteomes" id="UP000790347">
    <property type="component" value="Unassembled WGS sequence"/>
</dbReference>
<feature type="transmembrane region" description="Helical" evidence="7">
    <location>
        <begin position="117"/>
        <end position="137"/>
    </location>
</feature>
<evidence type="ECO:0000313" key="10">
    <source>
        <dbReference type="Proteomes" id="UP000790347"/>
    </source>
</evidence>
<comment type="similarity">
    <text evidence="2">Belongs to the ADIPOR family.</text>
</comment>
<feature type="transmembrane region" description="Helical" evidence="7">
    <location>
        <begin position="49"/>
        <end position="70"/>
    </location>
</feature>
<accession>A0A922I5Q1</accession>
<evidence type="ECO:0000256" key="5">
    <source>
        <dbReference type="ARBA" id="ARBA00023136"/>
    </source>
</evidence>
<feature type="transmembrane region" description="Helical" evidence="7">
    <location>
        <begin position="205"/>
        <end position="224"/>
    </location>
</feature>
<feature type="binding site" evidence="6">
    <location>
        <position position="98"/>
    </location>
    <ligand>
        <name>Zn(2+)</name>
        <dbReference type="ChEBI" id="CHEBI:29105"/>
    </ligand>
</feature>
<feature type="transmembrane region" description="Helical" evidence="7">
    <location>
        <begin position="77"/>
        <end position="97"/>
    </location>
</feature>
<evidence type="ECO:0000313" key="9">
    <source>
        <dbReference type="EMBL" id="KAH9522649.1"/>
    </source>
</evidence>
<keyword evidence="10" id="KW-1185">Reference proteome</keyword>
<feature type="transmembrane region" description="Helical" evidence="7">
    <location>
        <begin position="244"/>
        <end position="266"/>
    </location>
</feature>
<dbReference type="EMBL" id="ASGP02000002">
    <property type="protein sequence ID" value="KAH9522649.1"/>
    <property type="molecule type" value="Genomic_DNA"/>
</dbReference>
<evidence type="ECO:0000256" key="1">
    <source>
        <dbReference type="ARBA" id="ARBA00004141"/>
    </source>
</evidence>
<evidence type="ECO:0000256" key="2">
    <source>
        <dbReference type="ARBA" id="ARBA00007018"/>
    </source>
</evidence>
<keyword evidence="6" id="KW-0862">Zinc</keyword>
<reference evidence="9" key="1">
    <citation type="submission" date="2013-05" db="EMBL/GenBank/DDBJ databases">
        <authorList>
            <person name="Yim A.K.Y."/>
            <person name="Chan T.F."/>
            <person name="Ji K.M."/>
            <person name="Liu X.Y."/>
            <person name="Zhou J.W."/>
            <person name="Li R.Q."/>
            <person name="Yang K.Y."/>
            <person name="Li J."/>
            <person name="Li M."/>
            <person name="Law P.T.W."/>
            <person name="Wu Y.L."/>
            <person name="Cai Z.L."/>
            <person name="Qin H."/>
            <person name="Bao Y."/>
            <person name="Leung R.K.K."/>
            <person name="Ng P.K.S."/>
            <person name="Zou J."/>
            <person name="Zhong X.J."/>
            <person name="Ran P.X."/>
            <person name="Zhong N.S."/>
            <person name="Liu Z.G."/>
            <person name="Tsui S.K.W."/>
        </authorList>
    </citation>
    <scope>NUCLEOTIDE SEQUENCE</scope>
    <source>
        <strain evidence="9">Derf</strain>
        <tissue evidence="9">Whole organism</tissue>
    </source>
</reference>
<dbReference type="InterPro" id="IPR004254">
    <property type="entry name" value="AdipoR/HlyIII-related"/>
</dbReference>
<evidence type="ECO:0000256" key="4">
    <source>
        <dbReference type="ARBA" id="ARBA00022989"/>
    </source>
</evidence>
<organism evidence="9 10">
    <name type="scientific">Dermatophagoides farinae</name>
    <name type="common">American house dust mite</name>
    <dbReference type="NCBI Taxonomy" id="6954"/>
    <lineage>
        <taxon>Eukaryota</taxon>
        <taxon>Metazoa</taxon>
        <taxon>Ecdysozoa</taxon>
        <taxon>Arthropoda</taxon>
        <taxon>Chelicerata</taxon>
        <taxon>Arachnida</taxon>
        <taxon>Acari</taxon>
        <taxon>Acariformes</taxon>
        <taxon>Sarcoptiformes</taxon>
        <taxon>Astigmata</taxon>
        <taxon>Psoroptidia</taxon>
        <taxon>Analgoidea</taxon>
        <taxon>Pyroglyphidae</taxon>
        <taxon>Dermatophagoidinae</taxon>
        <taxon>Dermatophagoides</taxon>
    </lineage>
</organism>
<feature type="transmembrane region" description="Helical" evidence="7">
    <location>
        <begin position="144"/>
        <end position="162"/>
    </location>
</feature>
<feature type="transmembrane region" description="Helical" evidence="7">
    <location>
        <begin position="182"/>
        <end position="198"/>
    </location>
</feature>
<feature type="binding site" evidence="6">
    <location>
        <position position="246"/>
    </location>
    <ligand>
        <name>Zn(2+)</name>
        <dbReference type="ChEBI" id="CHEBI:29105"/>
    </ligand>
</feature>
<comment type="caution">
    <text evidence="9">The sequence shown here is derived from an EMBL/GenBank/DDBJ whole genome shotgun (WGS) entry which is preliminary data.</text>
</comment>
<protein>
    <submittedName>
        <fullName evidence="8 9">Adiponectin receptor protein</fullName>
    </submittedName>
</protein>
<evidence type="ECO:0000256" key="7">
    <source>
        <dbReference type="SAM" id="Phobius"/>
    </source>
</evidence>
<reference evidence="8" key="3">
    <citation type="journal article" date="2021" name="World Allergy Organ. J.">
        <title>Chromosome-level assembly of Dermatophagoides farinae genome and transcriptome reveals two novel allergens Der f 37 and Der f 39.</title>
        <authorList>
            <person name="Chen J."/>
            <person name="Cai Z."/>
            <person name="Fan D."/>
            <person name="Hu J."/>
            <person name="Hou Y."/>
            <person name="He Y."/>
            <person name="Zhang Z."/>
            <person name="Zhao Z."/>
            <person name="Gao P."/>
            <person name="Hu W."/>
            <person name="Sun J."/>
            <person name="Li J."/>
            <person name="Ji K."/>
        </authorList>
    </citation>
    <scope>NUCLEOTIDE SEQUENCE</scope>
    <source>
        <strain evidence="8">JKM2019</strain>
    </source>
</reference>
<dbReference type="GO" id="GO:0016020">
    <property type="term" value="C:membrane"/>
    <property type="evidence" value="ECO:0007669"/>
    <property type="project" value="UniProtKB-SubCell"/>
</dbReference>
<dbReference type="GO" id="GO:0046872">
    <property type="term" value="F:metal ion binding"/>
    <property type="evidence" value="ECO:0007669"/>
    <property type="project" value="UniProtKB-KW"/>
</dbReference>
<keyword evidence="3 7" id="KW-0812">Transmembrane</keyword>
<dbReference type="PANTHER" id="PTHR20855:SF52">
    <property type="entry name" value="ADIPONECTIN RECEPTOR PROTEIN"/>
    <property type="match status" value="1"/>
</dbReference>
<keyword evidence="9" id="KW-0675">Receptor</keyword>
<gene>
    <name evidence="9" type="primary">ADIPOR2_4</name>
    <name evidence="9" type="ORF">DERF_006214</name>
    <name evidence="8" type="ORF">HUG17_3006</name>
</gene>
<reference evidence="9" key="4">
    <citation type="journal article" date="2022" name="Res Sq">
        <title>Comparative Genomics Reveals Insights into the Divergent Evolution of Astigmatic Mites and Household Pest Adaptations.</title>
        <authorList>
            <person name="Xiong Q."/>
            <person name="Wan A.T.-Y."/>
            <person name="Liu X.-Y."/>
            <person name="Fung C.S.-H."/>
            <person name="Xiao X."/>
            <person name="Malainual N."/>
            <person name="Hou J."/>
            <person name="Wang L."/>
            <person name="Wang M."/>
            <person name="Yang K."/>
            <person name="Cui Y."/>
            <person name="Leung E."/>
            <person name="Nong W."/>
            <person name="Shin S.-K."/>
            <person name="Au S."/>
            <person name="Jeong K.Y."/>
            <person name="Chew F.T."/>
            <person name="Hui J."/>
            <person name="Leung T.F."/>
            <person name="Tungtrongchitr A."/>
            <person name="Zhong N."/>
            <person name="Liu Z."/>
            <person name="Tsui S."/>
        </authorList>
    </citation>
    <scope>NUCLEOTIDE SEQUENCE</scope>
    <source>
        <strain evidence="9">Derf</strain>
        <tissue evidence="9">Whole organism</tissue>
    </source>
</reference>
<evidence type="ECO:0000256" key="6">
    <source>
        <dbReference type="PIRSR" id="PIRSR604254-1"/>
    </source>
</evidence>
<proteinExistence type="inferred from homology"/>
<evidence type="ECO:0000256" key="3">
    <source>
        <dbReference type="ARBA" id="ARBA00022692"/>
    </source>
</evidence>
<reference evidence="8" key="2">
    <citation type="submission" date="2020-06" db="EMBL/GenBank/DDBJ databases">
        <authorList>
            <person name="Ji K."/>
            <person name="Li J."/>
        </authorList>
    </citation>
    <scope>NUCLEOTIDE SEQUENCE</scope>
    <source>
        <strain evidence="8">JKM2019</strain>
        <tissue evidence="8">Whole body</tissue>
    </source>
</reference>